<dbReference type="SUPFAM" id="SSF54928">
    <property type="entry name" value="RNA-binding domain, RBD"/>
    <property type="match status" value="1"/>
</dbReference>
<sequence>MDNREIYIGNLSWSATEDDLSAAFEGYGNVDHIKLIRDRESGKSRGFAFIRYAEKNGAEAALEMDGQKLLNRNLRVRLATPKPQQNHQRRQYA</sequence>
<name>A0ABT0PFL5_9GAMM</name>
<dbReference type="EMBL" id="JAMFLX010000011">
    <property type="protein sequence ID" value="MCL6270170.1"/>
    <property type="molecule type" value="Genomic_DNA"/>
</dbReference>
<dbReference type="RefSeq" id="WP_249699335.1">
    <property type="nucleotide sequence ID" value="NZ_JAMFLX010000011.1"/>
</dbReference>
<dbReference type="InterPro" id="IPR000504">
    <property type="entry name" value="RRM_dom"/>
</dbReference>
<keyword evidence="1" id="KW-0694">RNA-binding</keyword>
<gene>
    <name evidence="3" type="ORF">M3P05_09515</name>
</gene>
<dbReference type="PROSITE" id="PS50102">
    <property type="entry name" value="RRM"/>
    <property type="match status" value="1"/>
</dbReference>
<protein>
    <submittedName>
        <fullName evidence="3">RNA-binding protein</fullName>
    </submittedName>
</protein>
<evidence type="ECO:0000313" key="4">
    <source>
        <dbReference type="Proteomes" id="UP001203338"/>
    </source>
</evidence>
<accession>A0ABT0PFL5</accession>
<keyword evidence="4" id="KW-1185">Reference proteome</keyword>
<feature type="domain" description="RRM" evidence="2">
    <location>
        <begin position="4"/>
        <end position="81"/>
    </location>
</feature>
<dbReference type="InterPro" id="IPR035979">
    <property type="entry name" value="RBD_domain_sf"/>
</dbReference>
<dbReference type="Gene3D" id="3.30.70.330">
    <property type="match status" value="1"/>
</dbReference>
<dbReference type="InterPro" id="IPR012677">
    <property type="entry name" value="Nucleotide-bd_a/b_plait_sf"/>
</dbReference>
<dbReference type="SMART" id="SM00360">
    <property type="entry name" value="RRM"/>
    <property type="match status" value="1"/>
</dbReference>
<comment type="caution">
    <text evidence="3">The sequence shown here is derived from an EMBL/GenBank/DDBJ whole genome shotgun (WGS) entry which is preliminary data.</text>
</comment>
<reference evidence="3 4" key="1">
    <citation type="submission" date="2022-05" db="EMBL/GenBank/DDBJ databases">
        <authorList>
            <person name="Park J.-S."/>
        </authorList>
    </citation>
    <scope>NUCLEOTIDE SEQUENCE [LARGE SCALE GENOMIC DNA]</scope>
    <source>
        <strain evidence="3 4">2012CJ34-2</strain>
    </source>
</reference>
<evidence type="ECO:0000256" key="1">
    <source>
        <dbReference type="ARBA" id="ARBA00022884"/>
    </source>
</evidence>
<evidence type="ECO:0000259" key="2">
    <source>
        <dbReference type="PROSITE" id="PS50102"/>
    </source>
</evidence>
<proteinExistence type="predicted"/>
<dbReference type="PANTHER" id="PTHR48027">
    <property type="entry name" value="HETEROGENEOUS NUCLEAR RIBONUCLEOPROTEIN 87F-RELATED"/>
    <property type="match status" value="1"/>
</dbReference>
<evidence type="ECO:0000313" key="3">
    <source>
        <dbReference type="EMBL" id="MCL6270170.1"/>
    </source>
</evidence>
<dbReference type="InterPro" id="IPR052462">
    <property type="entry name" value="SLIRP/GR-RBP-like"/>
</dbReference>
<dbReference type="Pfam" id="PF00076">
    <property type="entry name" value="RRM_1"/>
    <property type="match status" value="1"/>
</dbReference>
<dbReference type="Proteomes" id="UP001203338">
    <property type="component" value="Unassembled WGS sequence"/>
</dbReference>
<organism evidence="3 4">
    <name type="scientific">Parendozoicomonas callyspongiae</name>
    <dbReference type="NCBI Taxonomy" id="2942213"/>
    <lineage>
        <taxon>Bacteria</taxon>
        <taxon>Pseudomonadati</taxon>
        <taxon>Pseudomonadota</taxon>
        <taxon>Gammaproteobacteria</taxon>
        <taxon>Oceanospirillales</taxon>
        <taxon>Endozoicomonadaceae</taxon>
        <taxon>Parendozoicomonas</taxon>
    </lineage>
</organism>